<evidence type="ECO:0000313" key="1">
    <source>
        <dbReference type="EMBL" id="GIY67193.1"/>
    </source>
</evidence>
<proteinExistence type="predicted"/>
<protein>
    <submittedName>
        <fullName evidence="1">Uncharacterized protein</fullName>
    </submittedName>
</protein>
<gene>
    <name evidence="1" type="ORF">CDAR_118831</name>
</gene>
<comment type="caution">
    <text evidence="1">The sequence shown here is derived from an EMBL/GenBank/DDBJ whole genome shotgun (WGS) entry which is preliminary data.</text>
</comment>
<keyword evidence="2" id="KW-1185">Reference proteome</keyword>
<name>A0AAV4VAW5_9ARAC</name>
<evidence type="ECO:0000313" key="2">
    <source>
        <dbReference type="Proteomes" id="UP001054837"/>
    </source>
</evidence>
<accession>A0AAV4VAW5</accession>
<dbReference type="EMBL" id="BPLQ01012712">
    <property type="protein sequence ID" value="GIY67193.1"/>
    <property type="molecule type" value="Genomic_DNA"/>
</dbReference>
<dbReference type="Proteomes" id="UP001054837">
    <property type="component" value="Unassembled WGS sequence"/>
</dbReference>
<sequence>MQIILVREFKSVNLRRDDSLWVFRLSWRDLPVLILECINERDPLIYGVGREIFGKVSVLDGGLRIAFKSSRKLMTESSSIVLVGRGAGCHISEYQKCQ</sequence>
<organism evidence="1 2">
    <name type="scientific">Caerostris darwini</name>
    <dbReference type="NCBI Taxonomy" id="1538125"/>
    <lineage>
        <taxon>Eukaryota</taxon>
        <taxon>Metazoa</taxon>
        <taxon>Ecdysozoa</taxon>
        <taxon>Arthropoda</taxon>
        <taxon>Chelicerata</taxon>
        <taxon>Arachnida</taxon>
        <taxon>Araneae</taxon>
        <taxon>Araneomorphae</taxon>
        <taxon>Entelegynae</taxon>
        <taxon>Araneoidea</taxon>
        <taxon>Araneidae</taxon>
        <taxon>Caerostris</taxon>
    </lineage>
</organism>
<reference evidence="1 2" key="1">
    <citation type="submission" date="2021-06" db="EMBL/GenBank/DDBJ databases">
        <title>Caerostris darwini draft genome.</title>
        <authorList>
            <person name="Kono N."/>
            <person name="Arakawa K."/>
        </authorList>
    </citation>
    <scope>NUCLEOTIDE SEQUENCE [LARGE SCALE GENOMIC DNA]</scope>
</reference>
<dbReference type="AlphaFoldDB" id="A0AAV4VAW5"/>